<keyword evidence="4" id="KW-1185">Reference proteome</keyword>
<dbReference type="Proteomes" id="UP000373449">
    <property type="component" value="Unassembled WGS sequence"/>
</dbReference>
<reference evidence="4" key="1">
    <citation type="submission" date="2017-09" db="EMBL/GenBank/DDBJ databases">
        <title>FDA dAtabase for Regulatory Grade micrObial Sequences (FDA-ARGOS): Supporting development and validation of Infectious Disease Dx tests.</title>
        <authorList>
            <person name="Minogue T."/>
            <person name="Wolcott M."/>
            <person name="Wasieloski L."/>
            <person name="Aguilar W."/>
            <person name="Moore D."/>
            <person name="Tallon L."/>
            <person name="Sadzewicz L."/>
            <person name="Ott S."/>
            <person name="Zhao X."/>
            <person name="Nagaraj S."/>
            <person name="Vavikolanu K."/>
            <person name="Aluvathingal J."/>
            <person name="Nadendla S."/>
            <person name="Sichtig H."/>
        </authorList>
    </citation>
    <scope>NUCLEOTIDE SEQUENCE [LARGE SCALE GENOMIC DNA]</scope>
    <source>
        <strain evidence="4">FDAARGOS_387</strain>
    </source>
</reference>
<dbReference type="EMBL" id="PDDX01000001">
    <property type="protein sequence ID" value="PHI30036.1"/>
    <property type="molecule type" value="Genomic_DNA"/>
</dbReference>
<evidence type="ECO:0000313" key="5">
    <source>
        <dbReference type="Proteomes" id="UP000373449"/>
    </source>
</evidence>
<dbReference type="OrthoDB" id="357294at2"/>
<accession>A0A2C6DFQ6</accession>
<dbReference type="PANTHER" id="PTHR40590">
    <property type="entry name" value="CYTOPLASMIC PROTEIN-RELATED"/>
    <property type="match status" value="1"/>
</dbReference>
<dbReference type="CDD" id="cd14789">
    <property type="entry name" value="Tiki"/>
    <property type="match status" value="1"/>
</dbReference>
<gene>
    <name evidence="2" type="ORF">CRN84_12135</name>
    <name evidence="3" type="ORF">NCTC12282_03473</name>
</gene>
<dbReference type="Pfam" id="PF01963">
    <property type="entry name" value="TraB_PrgY_gumN"/>
    <property type="match status" value="1"/>
</dbReference>
<feature type="chain" id="PRO_5036036589" evidence="1">
    <location>
        <begin position="22"/>
        <end position="267"/>
    </location>
</feature>
<sequence length="267" mass="29840">MIKTFRRLAVLMGLASPLACAYPAYDAQMPNGSQFHLVGSIHMGTRGMSPLPSALLKQIENSDGLIVEVDITKPISFNSPDDYPHLEQRLSSAEYQALIKRCHSLGLDIDSIVYKPGWHAALALQAMQASHNGLHSEYGIDYQVIQAAYNMDIPVIELEGADRQMRLLTQIPNNGIPLLQDSLAHWQDNDEIMQIMIDWWLAEKTKPQELNLPYGMSGDLYNLLITGRNTLWNQQLTAYPKGKYVVVVGALHLYGDNNLPDLLNASR</sequence>
<reference evidence="3 5" key="3">
    <citation type="submission" date="2019-03" db="EMBL/GenBank/DDBJ databases">
        <authorList>
            <consortium name="Pathogen Informatics"/>
        </authorList>
    </citation>
    <scope>NUCLEOTIDE SEQUENCE [LARGE SCALE GENOMIC DNA]</scope>
    <source>
        <strain evidence="3 5">NCTC12282</strain>
    </source>
</reference>
<dbReference type="AlphaFoldDB" id="A0A2C6DFQ6"/>
<evidence type="ECO:0000256" key="1">
    <source>
        <dbReference type="SAM" id="SignalP"/>
    </source>
</evidence>
<dbReference type="PANTHER" id="PTHR40590:SF1">
    <property type="entry name" value="CYTOPLASMIC PROTEIN"/>
    <property type="match status" value="1"/>
</dbReference>
<feature type="signal peptide" evidence="1">
    <location>
        <begin position="1"/>
        <end position="21"/>
    </location>
</feature>
<proteinExistence type="predicted"/>
<reference evidence="2" key="2">
    <citation type="submission" date="2017-09" db="EMBL/GenBank/DDBJ databases">
        <title>FDA dAtabase for Regulatory Grade micrObial Sequences (FDA-ARGOS): Supporting development and validation of Infectious Disease Dx tests.</title>
        <authorList>
            <person name="Minogue T."/>
            <person name="Wolcott M."/>
            <person name="Wasieloski L."/>
            <person name="Aguilar W."/>
            <person name="Moore D."/>
            <person name="Tallon L.J."/>
            <person name="Sadzewicz L."/>
            <person name="Ott S."/>
            <person name="Zhao X."/>
            <person name="Nagaraj S."/>
            <person name="Vavikolanu K."/>
            <person name="Aluvathingal J."/>
            <person name="Nadendla S."/>
            <person name="Sichtig H."/>
        </authorList>
    </citation>
    <scope>NUCLEOTIDE SEQUENCE</scope>
    <source>
        <strain evidence="2">FDAARGOS_387</strain>
    </source>
</reference>
<dbReference type="InterPro" id="IPR002816">
    <property type="entry name" value="TraB/PrgY/GumN_fam"/>
</dbReference>
<dbReference type="Proteomes" id="UP000224974">
    <property type="component" value="Unassembled WGS sequence"/>
</dbReference>
<dbReference type="RefSeq" id="WP_029095462.1">
    <property type="nucleotide sequence ID" value="NZ_CAADJA010000002.1"/>
</dbReference>
<evidence type="ECO:0000313" key="3">
    <source>
        <dbReference type="EMBL" id="VFS48979.1"/>
    </source>
</evidence>
<dbReference type="InterPro" id="IPR047111">
    <property type="entry name" value="YbaP-like"/>
</dbReference>
<protein>
    <submittedName>
        <fullName evidence="2">Conjugal transfer protein TraB</fullName>
    </submittedName>
    <submittedName>
        <fullName evidence="3">TraB family</fullName>
    </submittedName>
</protein>
<keyword evidence="1" id="KW-0732">Signal</keyword>
<evidence type="ECO:0000313" key="4">
    <source>
        <dbReference type="Proteomes" id="UP000224974"/>
    </source>
</evidence>
<dbReference type="STRING" id="1111728.GCA_000427805_03119"/>
<name>A0A2C6DFQ6_9GAMM</name>
<organism evidence="2 4">
    <name type="scientific">Budvicia aquatica</name>
    <dbReference type="NCBI Taxonomy" id="82979"/>
    <lineage>
        <taxon>Bacteria</taxon>
        <taxon>Pseudomonadati</taxon>
        <taxon>Pseudomonadota</taxon>
        <taxon>Gammaproteobacteria</taxon>
        <taxon>Enterobacterales</taxon>
        <taxon>Budviciaceae</taxon>
        <taxon>Budvicia</taxon>
    </lineage>
</organism>
<dbReference type="EMBL" id="CAADJA010000002">
    <property type="protein sequence ID" value="VFS48979.1"/>
    <property type="molecule type" value="Genomic_DNA"/>
</dbReference>
<evidence type="ECO:0000313" key="2">
    <source>
        <dbReference type="EMBL" id="PHI30036.1"/>
    </source>
</evidence>